<evidence type="ECO:0000313" key="11">
    <source>
        <dbReference type="Proteomes" id="UP000475862"/>
    </source>
</evidence>
<accession>A0A6G0SV53</accession>
<dbReference type="SUPFAM" id="SSF53098">
    <property type="entry name" value="Ribonuclease H-like"/>
    <property type="match status" value="1"/>
</dbReference>
<dbReference type="GO" id="GO:0000166">
    <property type="term" value="F:nucleotide binding"/>
    <property type="evidence" value="ECO:0007669"/>
    <property type="project" value="InterPro"/>
</dbReference>
<dbReference type="SUPFAM" id="SSF56672">
    <property type="entry name" value="DNA/RNA polymerases"/>
    <property type="match status" value="1"/>
</dbReference>
<evidence type="ECO:0000256" key="5">
    <source>
        <dbReference type="ARBA" id="ARBA00022705"/>
    </source>
</evidence>
<dbReference type="GO" id="GO:0003887">
    <property type="term" value="F:DNA-directed DNA polymerase activity"/>
    <property type="evidence" value="ECO:0007669"/>
    <property type="project" value="UniProtKB-KW"/>
</dbReference>
<evidence type="ECO:0000256" key="6">
    <source>
        <dbReference type="ARBA" id="ARBA00022932"/>
    </source>
</evidence>
<dbReference type="Proteomes" id="UP000475862">
    <property type="component" value="Unassembled WGS sequence"/>
</dbReference>
<dbReference type="InterPro" id="IPR012337">
    <property type="entry name" value="RNaseH-like_sf"/>
</dbReference>
<dbReference type="Gene3D" id="3.40.960.10">
    <property type="entry name" value="VSR Endonuclease"/>
    <property type="match status" value="1"/>
</dbReference>
<keyword evidence="5" id="KW-0235">DNA replication</keyword>
<sequence>MNRNSKIISLYEKINNEGLLQSLKSEEVYLCTKCQDFKKTDEFISELKSIARSFDIKKIYKLNKECLIKKIKKQQPYRKFHEDIFNEENYFNSSLKNTPEVYELIDVIQLNTRQNTKFKIYKCEYKINFKETLIKDLKPCKPKYKINYIDKALNEMVKLAKSNSTYEKGDRLSIALFNPNIKTPIYTGMRSDDIIVNLKSIINGLLTSNEEIDITETTFQVQVVSMPRGSKGDKIINLSKDINTKRSIIQIKNDDNLCCPRAIVVALSTQTNNILDHELDSNKIKQLKIGRKIQKDLTLELCNMLTEYNEKGFTFDDIKNVEHVLDIQVNVICAEHLNTLIYKGEDKKTKIYLYKNGYHFDVITSMAGFLGKSYYCKECDISYNNKDKHKCVKDKNVCGLCMKSIHLSSTKNKIYCQDCNRYCYNQECLDDHIFICMLSHKCIDCNKICQRYDDHKCGIEKCINCWKEVEIEKHNCYIQRIRQKGGKCKREICLCKGNYIKPIEDFTLNELRIKARENKIKRYSKLNKKELLDLLYPFISFSNEIFGESEEQKEELSKCTYTEKYMFFDYESQQETGIHIANKIIAHDFNGKKIMFDTNEEFCNHIISKEYKGYTFIAHYAKGYDSQFILKYLVDNTLDPFTIYNGTKLMLLEIKNLNIRIIDSSNFIQGPLSSFPKTFGLKELKKGYFPHLFNTVENQNYIGILPDKKYYGYETMKTENKQEFEKWYDNKINENYIFNFKEELEAYCTLDVDIERRGCLELRKQFLEIANIDPFQYITIAGVCMAIYRSKYLLKDTIATLDKEKNENYSKQSITWLKHFNNINIYHALNGGEKIIAGSKVDGYDEKSKTVYQYHGCFWHGCTKCYKDGETINNINHETMDDLYQKTIERSTIIKNAGYNLIEQWDCDWINSNTYKKVEKADIVEPIKPRDAFFGGRTNATKLRVKNKKMRYIDVCSLYPTVMYYDYYPVGHPKKIFNPKVYDKNWFGLIKCKILPPRNLYHPVLPVKIRMKKSEKLLFPLCYKCAVDQNKICNHSQNERQFIGTWTTDEVNKALEKGYIITKMYEVWNFKEKTTDLFKEYIKNFMKIKLESSKHNYSSNEEYVKEVFDKMGILLDIKQISDNPGRRAVAKLCLVSLWGKFGQRQKMKKTEFVTDPQHFYKILLDDRLENINIKLLNDNMVQMCYNYKDYYIENCHNTNILIALFTTSSARLRLYKMLDKLGRAVVYFDTDSIFYIDNGVNKIKTGTMLGEWTDELGENVHITDWASTGPKSYYYKTNDDKFKTVIKGFTLNYQNLLKLNGETMIKLIEENNNNNIELEYNQIKPDPLNKTLVNKTVTKKFSFEYDKRIILLDYDTIPYGYKL</sequence>
<dbReference type="InterPro" id="IPR004868">
    <property type="entry name" value="DNA-dir_DNA_pol_B_mt/vir"/>
</dbReference>
<evidence type="ECO:0000256" key="4">
    <source>
        <dbReference type="ARBA" id="ARBA00022695"/>
    </source>
</evidence>
<feature type="domain" description="DNA-directed DNA polymerase family B mitochondria/virus" evidence="9">
    <location>
        <begin position="930"/>
        <end position="1219"/>
    </location>
</feature>
<dbReference type="Gene3D" id="1.10.287.690">
    <property type="entry name" value="Helix hairpin bin"/>
    <property type="match status" value="1"/>
</dbReference>
<comment type="caution">
    <text evidence="10">The sequence shown here is derived from an EMBL/GenBank/DDBJ whole genome shotgun (WGS) entry which is preliminary data.</text>
</comment>
<gene>
    <name evidence="10" type="ORF">AGLY_017756</name>
</gene>
<evidence type="ECO:0000256" key="7">
    <source>
        <dbReference type="ARBA" id="ARBA00023125"/>
    </source>
</evidence>
<dbReference type="GO" id="GO:0003677">
    <property type="term" value="F:DNA binding"/>
    <property type="evidence" value="ECO:0007669"/>
    <property type="project" value="UniProtKB-KW"/>
</dbReference>
<keyword evidence="7" id="KW-0238">DNA-binding</keyword>
<dbReference type="EC" id="2.7.7.7" evidence="2"/>
<organism evidence="10 11">
    <name type="scientific">Aphis glycines</name>
    <name type="common">Soybean aphid</name>
    <dbReference type="NCBI Taxonomy" id="307491"/>
    <lineage>
        <taxon>Eukaryota</taxon>
        <taxon>Metazoa</taxon>
        <taxon>Ecdysozoa</taxon>
        <taxon>Arthropoda</taxon>
        <taxon>Hexapoda</taxon>
        <taxon>Insecta</taxon>
        <taxon>Pterygota</taxon>
        <taxon>Neoptera</taxon>
        <taxon>Paraneoptera</taxon>
        <taxon>Hemiptera</taxon>
        <taxon>Sternorrhyncha</taxon>
        <taxon>Aphidomorpha</taxon>
        <taxon>Aphidoidea</taxon>
        <taxon>Aphididae</taxon>
        <taxon>Aphidini</taxon>
        <taxon>Aphis</taxon>
        <taxon>Aphis</taxon>
    </lineage>
</organism>
<evidence type="ECO:0000259" key="9">
    <source>
        <dbReference type="Pfam" id="PF03175"/>
    </source>
</evidence>
<dbReference type="Gene3D" id="3.90.1600.10">
    <property type="entry name" value="Palm domain of DNA polymerase"/>
    <property type="match status" value="1"/>
</dbReference>
<keyword evidence="6" id="KW-0239">DNA-directed DNA polymerase</keyword>
<dbReference type="OrthoDB" id="6629311at2759"/>
<keyword evidence="11" id="KW-1185">Reference proteome</keyword>
<comment type="similarity">
    <text evidence="1">Belongs to the DNA polymerase type-B family.</text>
</comment>
<dbReference type="InterPro" id="IPR043502">
    <property type="entry name" value="DNA/RNA_pol_sf"/>
</dbReference>
<dbReference type="InterPro" id="IPR023211">
    <property type="entry name" value="DNA_pol_palm_dom_sf"/>
</dbReference>
<dbReference type="GO" id="GO:0006260">
    <property type="term" value="P:DNA replication"/>
    <property type="evidence" value="ECO:0007669"/>
    <property type="project" value="UniProtKB-KW"/>
</dbReference>
<dbReference type="PANTHER" id="PTHR33568:SF3">
    <property type="entry name" value="DNA-DIRECTED DNA POLYMERASE"/>
    <property type="match status" value="1"/>
</dbReference>
<reference evidence="10 11" key="1">
    <citation type="submission" date="2019-08" db="EMBL/GenBank/DDBJ databases">
        <title>The genome of the soybean aphid Biotype 1, its phylome, world population structure and adaptation to the North American continent.</title>
        <authorList>
            <person name="Giordano R."/>
            <person name="Donthu R.K."/>
            <person name="Hernandez A.G."/>
            <person name="Wright C.L."/>
            <person name="Zimin A.V."/>
        </authorList>
    </citation>
    <scope>NUCLEOTIDE SEQUENCE [LARGE SCALE GENOMIC DNA]</scope>
    <source>
        <tissue evidence="10">Whole aphids</tissue>
    </source>
</reference>
<comment type="catalytic activity">
    <reaction evidence="8">
        <text>DNA(n) + a 2'-deoxyribonucleoside 5'-triphosphate = DNA(n+1) + diphosphate</text>
        <dbReference type="Rhea" id="RHEA:22508"/>
        <dbReference type="Rhea" id="RHEA-COMP:17339"/>
        <dbReference type="Rhea" id="RHEA-COMP:17340"/>
        <dbReference type="ChEBI" id="CHEBI:33019"/>
        <dbReference type="ChEBI" id="CHEBI:61560"/>
        <dbReference type="ChEBI" id="CHEBI:173112"/>
        <dbReference type="EC" id="2.7.7.7"/>
    </reaction>
</comment>
<evidence type="ECO:0000313" key="10">
    <source>
        <dbReference type="EMBL" id="KAE9521844.1"/>
    </source>
</evidence>
<feature type="domain" description="DNA-directed DNA polymerase family B mitochondria/virus" evidence="9">
    <location>
        <begin position="610"/>
        <end position="809"/>
    </location>
</feature>
<evidence type="ECO:0000256" key="3">
    <source>
        <dbReference type="ARBA" id="ARBA00022679"/>
    </source>
</evidence>
<evidence type="ECO:0000256" key="8">
    <source>
        <dbReference type="ARBA" id="ARBA00049244"/>
    </source>
</evidence>
<dbReference type="GO" id="GO:0042575">
    <property type="term" value="C:DNA polymerase complex"/>
    <property type="evidence" value="ECO:0007669"/>
    <property type="project" value="UniProtKB-ARBA"/>
</dbReference>
<evidence type="ECO:0000256" key="2">
    <source>
        <dbReference type="ARBA" id="ARBA00012417"/>
    </source>
</evidence>
<proteinExistence type="inferred from homology"/>
<dbReference type="Pfam" id="PF03175">
    <property type="entry name" value="DNA_pol_B_2"/>
    <property type="match status" value="2"/>
</dbReference>
<keyword evidence="3" id="KW-0808">Transferase</keyword>
<name>A0A6G0SV53_APHGL</name>
<evidence type="ECO:0000256" key="1">
    <source>
        <dbReference type="ARBA" id="ARBA00005755"/>
    </source>
</evidence>
<keyword evidence="4" id="KW-0548">Nucleotidyltransferase</keyword>
<protein>
    <recommendedName>
        <fullName evidence="2">DNA-directed DNA polymerase</fullName>
        <ecNumber evidence="2">2.7.7.7</ecNumber>
    </recommendedName>
</protein>
<dbReference type="PANTHER" id="PTHR33568">
    <property type="entry name" value="DNA POLYMERASE"/>
    <property type="match status" value="1"/>
</dbReference>
<dbReference type="EMBL" id="VYZN01001910">
    <property type="protein sequence ID" value="KAE9521844.1"/>
    <property type="molecule type" value="Genomic_DNA"/>
</dbReference>